<evidence type="ECO:0000313" key="4">
    <source>
        <dbReference type="Proteomes" id="UP000076825"/>
    </source>
</evidence>
<dbReference type="AlphaFoldDB" id="A0A157SA86"/>
<dbReference type="InterPro" id="IPR008927">
    <property type="entry name" value="6-PGluconate_DH-like_C_sf"/>
</dbReference>
<dbReference type="PANTHER" id="PTHR43060">
    <property type="entry name" value="3-HYDROXYISOBUTYRATE DEHYDROGENASE-LIKE 1, MITOCHONDRIAL-RELATED"/>
    <property type="match status" value="1"/>
</dbReference>
<dbReference type="InterPro" id="IPR036291">
    <property type="entry name" value="NAD(P)-bd_dom_sf"/>
</dbReference>
<dbReference type="GeneID" id="56587955"/>
<organism evidence="3 4">
    <name type="scientific">Bordetella trematum</name>
    <dbReference type="NCBI Taxonomy" id="123899"/>
    <lineage>
        <taxon>Bacteria</taxon>
        <taxon>Pseudomonadati</taxon>
        <taxon>Pseudomonadota</taxon>
        <taxon>Betaproteobacteria</taxon>
        <taxon>Burkholderiales</taxon>
        <taxon>Alcaligenaceae</taxon>
        <taxon>Bordetella</taxon>
    </lineage>
</organism>
<dbReference type="PATRIC" id="fig|123899.6.peg.611"/>
<dbReference type="Proteomes" id="UP000076825">
    <property type="component" value="Chromosome 1"/>
</dbReference>
<evidence type="ECO:0000313" key="3">
    <source>
        <dbReference type="EMBL" id="SAI67201.1"/>
    </source>
</evidence>
<feature type="domain" description="Phosphogluconate dehydrogenase NAD-binding putative C-terminal" evidence="2">
    <location>
        <begin position="193"/>
        <end position="263"/>
    </location>
</feature>
<dbReference type="InterPro" id="IPR015814">
    <property type="entry name" value="Pgluconate_DH_NAD-bd_C"/>
</dbReference>
<dbReference type="eggNOG" id="COG2084">
    <property type="taxonomic scope" value="Bacteria"/>
</dbReference>
<dbReference type="EMBL" id="LT546645">
    <property type="protein sequence ID" value="SAI67201.1"/>
    <property type="molecule type" value="Genomic_DNA"/>
</dbReference>
<dbReference type="Gene3D" id="3.40.50.720">
    <property type="entry name" value="NAD(P)-binding Rossmann-like Domain"/>
    <property type="match status" value="1"/>
</dbReference>
<dbReference type="EC" id="1.1.1.31" evidence="3"/>
<dbReference type="Gene3D" id="1.10.1040.10">
    <property type="entry name" value="N-(1-d-carboxylethyl)-l-norvaline Dehydrogenase, domain 2"/>
    <property type="match status" value="1"/>
</dbReference>
<dbReference type="SUPFAM" id="SSF51735">
    <property type="entry name" value="NAD(P)-binding Rossmann-fold domains"/>
    <property type="match status" value="1"/>
</dbReference>
<dbReference type="PANTHER" id="PTHR43060:SF15">
    <property type="entry name" value="3-HYDROXYISOBUTYRATE DEHYDROGENASE-LIKE 1, MITOCHONDRIAL-RELATED"/>
    <property type="match status" value="1"/>
</dbReference>
<dbReference type="InterPro" id="IPR006115">
    <property type="entry name" value="6PGDH_NADP-bd"/>
</dbReference>
<accession>A0A157SA86</accession>
<dbReference type="InterPro" id="IPR013328">
    <property type="entry name" value="6PGD_dom2"/>
</dbReference>
<dbReference type="SUPFAM" id="SSF48179">
    <property type="entry name" value="6-phosphogluconate dehydrogenase C-terminal domain-like"/>
    <property type="match status" value="1"/>
</dbReference>
<dbReference type="GO" id="GO:0050661">
    <property type="term" value="F:NADP binding"/>
    <property type="evidence" value="ECO:0007669"/>
    <property type="project" value="InterPro"/>
</dbReference>
<keyword evidence="3" id="KW-0560">Oxidoreductase</keyword>
<name>A0A157SA86_9BORD</name>
<dbReference type="Pfam" id="PF09130">
    <property type="entry name" value="DUF1932"/>
    <property type="match status" value="1"/>
</dbReference>
<evidence type="ECO:0000259" key="1">
    <source>
        <dbReference type="Pfam" id="PF03446"/>
    </source>
</evidence>
<proteinExistence type="predicted"/>
<protein>
    <submittedName>
        <fullName evidence="3">6-phosphogluconate dehydrogenase</fullName>
        <ecNumber evidence="3">1.1.1.31</ecNumber>
    </submittedName>
</protein>
<dbReference type="KEGG" id="btrm:SAMEA390648700637"/>
<keyword evidence="4" id="KW-1185">Reference proteome</keyword>
<dbReference type="RefSeq" id="WP_063491549.1">
    <property type="nucleotide sequence ID" value="NZ_CP016340.1"/>
</dbReference>
<sequence>MAAGRSGIVVGFVGAGQLGTALMQGLCAAGVPRVLAYSVPADTQAPVRVQAAGATFVAAPEGLGQADIVFSAVTSQAARQAAADCAPHLAPHAIYVDLNSMGPQQKRAVEQALQPSGRDFVDAAVLGAAADGIRVPIVLAGVRAGDVVAALTPFGMNLRAIGQRCGDAAAIKIVRSVLAKGLETLYVEALVAARRMGVETEVLDSFCAMLDSRSAASMAQLLVTTHVLHAERRMHELDMSVQVLDELGVPPSMARATRDVLARTAQARVSDAFGGRLPADLDAALAALDPVMGATAPERRCGE</sequence>
<dbReference type="GO" id="GO:0008442">
    <property type="term" value="F:3-hydroxyisobutyrate dehydrogenase activity"/>
    <property type="evidence" value="ECO:0007669"/>
    <property type="project" value="UniProtKB-EC"/>
</dbReference>
<reference evidence="3 4" key="1">
    <citation type="submission" date="2016-04" db="EMBL/GenBank/DDBJ databases">
        <authorList>
            <consortium name="Pathogen Informatics"/>
        </authorList>
    </citation>
    <scope>NUCLEOTIDE SEQUENCE [LARGE SCALE GENOMIC DNA]</scope>
    <source>
        <strain evidence="3 4">H044680328</strain>
    </source>
</reference>
<dbReference type="Pfam" id="PF03446">
    <property type="entry name" value="NAD_binding_2"/>
    <property type="match status" value="1"/>
</dbReference>
<feature type="domain" description="6-phosphogluconate dehydrogenase NADP-binding" evidence="1">
    <location>
        <begin position="10"/>
        <end position="141"/>
    </location>
</feature>
<evidence type="ECO:0000259" key="2">
    <source>
        <dbReference type="Pfam" id="PF09130"/>
    </source>
</evidence>
<dbReference type="STRING" id="123899.SAMEA3906487_00637"/>
<gene>
    <name evidence="3" type="ORF">SAMEA3906487_00637</name>
</gene>